<dbReference type="InterPro" id="IPR035810">
    <property type="entry name" value="PEBP_euk"/>
</dbReference>
<dbReference type="PANTHER" id="PTHR11362">
    <property type="entry name" value="PHOSPHATIDYLETHANOLAMINE-BINDING PROTEIN"/>
    <property type="match status" value="1"/>
</dbReference>
<feature type="signal peptide" evidence="1">
    <location>
        <begin position="1"/>
        <end position="16"/>
    </location>
</feature>
<dbReference type="AlphaFoldDB" id="A0A2S2NTN0"/>
<dbReference type="SUPFAM" id="SSF49777">
    <property type="entry name" value="PEBP-like"/>
    <property type="match status" value="1"/>
</dbReference>
<evidence type="ECO:0000256" key="1">
    <source>
        <dbReference type="SAM" id="SignalP"/>
    </source>
</evidence>
<dbReference type="EMBL" id="GGMR01007895">
    <property type="protein sequence ID" value="MBY20514.1"/>
    <property type="molecule type" value="Transcribed_RNA"/>
</dbReference>
<dbReference type="PANTHER" id="PTHR11362:SF82">
    <property type="entry name" value="PHOSPHATIDYLETHANOLAMINE-BINDING PROTEIN 4"/>
    <property type="match status" value="1"/>
</dbReference>
<dbReference type="Gene3D" id="3.90.280.10">
    <property type="entry name" value="PEBP-like"/>
    <property type="match status" value="1"/>
</dbReference>
<dbReference type="Pfam" id="PF01161">
    <property type="entry name" value="PBP"/>
    <property type="match status" value="1"/>
</dbReference>
<proteinExistence type="predicted"/>
<dbReference type="InterPro" id="IPR036610">
    <property type="entry name" value="PEBP-like_sf"/>
</dbReference>
<feature type="chain" id="PRO_5015448070" evidence="1">
    <location>
        <begin position="17"/>
        <end position="199"/>
    </location>
</feature>
<dbReference type="CDD" id="cd00866">
    <property type="entry name" value="PEBP_euk"/>
    <property type="match status" value="1"/>
</dbReference>
<gene>
    <name evidence="2" type="primary">F40A3.3_2</name>
    <name evidence="2" type="ORF">g.27135</name>
</gene>
<keyword evidence="1" id="KW-0732">Signal</keyword>
<organism evidence="2">
    <name type="scientific">Schizaphis graminum</name>
    <name type="common">Green bug aphid</name>
    <dbReference type="NCBI Taxonomy" id="13262"/>
    <lineage>
        <taxon>Eukaryota</taxon>
        <taxon>Metazoa</taxon>
        <taxon>Ecdysozoa</taxon>
        <taxon>Arthropoda</taxon>
        <taxon>Hexapoda</taxon>
        <taxon>Insecta</taxon>
        <taxon>Pterygota</taxon>
        <taxon>Neoptera</taxon>
        <taxon>Paraneoptera</taxon>
        <taxon>Hemiptera</taxon>
        <taxon>Sternorrhyncha</taxon>
        <taxon>Aphidomorpha</taxon>
        <taxon>Aphidoidea</taxon>
        <taxon>Aphididae</taxon>
        <taxon>Aphidini</taxon>
        <taxon>Schizaphis</taxon>
    </lineage>
</organism>
<name>A0A2S2NTN0_SCHGA</name>
<protein>
    <submittedName>
        <fullName evidence="2">Phosphatidylethanolamine-binding F40A3.3</fullName>
    </submittedName>
</protein>
<sequence>MTWFLTLCMIIFSVSACKFKVEQAMKNQFIVPDVILVAPKEMLQVYYPSGLKAELGNELTPTQVKDQPSVKWNAEPYSFYTLCLTDPDAGPKLKEFDHWLIGNIPGVDVSMGETLTAYVGSATPPKTGLHRYVFLVYKQPSKLVFNDPHISNRTAENRFKFSIHKFSKKYKLGTPVAGNFYLAQYDDSVPILLHQLGLQ</sequence>
<evidence type="ECO:0000313" key="2">
    <source>
        <dbReference type="EMBL" id="MBY20514.1"/>
    </source>
</evidence>
<accession>A0A2S2NTN0</accession>
<reference evidence="2" key="1">
    <citation type="submission" date="2018-04" db="EMBL/GenBank/DDBJ databases">
        <title>Transcriptome of Schizaphis graminum biotype I.</title>
        <authorList>
            <person name="Scully E.D."/>
            <person name="Geib S.M."/>
            <person name="Palmer N.A."/>
            <person name="Koch K."/>
            <person name="Bradshaw J."/>
            <person name="Heng-Moss T."/>
            <person name="Sarath G."/>
        </authorList>
    </citation>
    <scope>NUCLEOTIDE SEQUENCE</scope>
</reference>
<dbReference type="InterPro" id="IPR008914">
    <property type="entry name" value="PEBP"/>
</dbReference>